<feature type="compositionally biased region" description="Polar residues" evidence="11">
    <location>
        <begin position="545"/>
        <end position="554"/>
    </location>
</feature>
<feature type="compositionally biased region" description="Polar residues" evidence="11">
    <location>
        <begin position="1185"/>
        <end position="1194"/>
    </location>
</feature>
<feature type="domain" description="Mediator of RNA polymerase II transcription subunit 14 RM2" evidence="13">
    <location>
        <begin position="282"/>
        <end position="341"/>
    </location>
</feature>
<accession>A0A3M6T6M2</accession>
<evidence type="ECO:0000256" key="2">
    <source>
        <dbReference type="ARBA" id="ARBA00007813"/>
    </source>
</evidence>
<protein>
    <recommendedName>
        <fullName evidence="3 10">Mediator of RNA polymerase II transcription subunit 14</fullName>
    </recommendedName>
    <alternativeName>
        <fullName evidence="9 10">Mediator complex subunit 14</fullName>
    </alternativeName>
</protein>
<dbReference type="Pfam" id="PF25065">
    <property type="entry name" value="RM3_Med14"/>
    <property type="match status" value="1"/>
</dbReference>
<feature type="domain" description="Mediator of RNA polymerase II transcription subunit 14 RM5" evidence="17">
    <location>
        <begin position="693"/>
        <end position="779"/>
    </location>
</feature>
<keyword evidence="8 10" id="KW-0539">Nucleus</keyword>
<name>A0A3M6T6M2_POCDA</name>
<evidence type="ECO:0000256" key="10">
    <source>
        <dbReference type="RuleBase" id="RU365082"/>
    </source>
</evidence>
<dbReference type="GO" id="GO:0003712">
    <property type="term" value="F:transcription coregulator activity"/>
    <property type="evidence" value="ECO:0007669"/>
    <property type="project" value="UniProtKB-UniRule"/>
</dbReference>
<dbReference type="Pfam" id="PF25067">
    <property type="entry name" value="RM5_Med14"/>
    <property type="match status" value="1"/>
</dbReference>
<keyword evidence="6 10" id="KW-0010">Activator</keyword>
<keyword evidence="4" id="KW-0677">Repeat</keyword>
<feature type="domain" description="Mediator of RNA polymerase II transcription subunit 14 C-terminal" evidence="18">
    <location>
        <begin position="1351"/>
        <end position="1480"/>
    </location>
</feature>
<keyword evidence="7 10" id="KW-0804">Transcription</keyword>
<sequence length="1515" mass="168037">MAPMEVSANSGTKINLSMLVDFLLQKTYHDLTVLSELLPRKSDIERKIEIVQFASKTRQQFVRLLALVKWAASAERVDKCQAISTILDKQSMLFVDTADMLARMSRETLVKARLPTFCLPAAVDVLTGGTYPRLPTCIRDKIVPPDPITAVEKTKTLQRLNQVIQHRLVTSKLPPEMGQMIIADGRVKFRVEHEFEVMLTLMGDDSSIPWRVLSIDFLVQDMETGDGKSLVHVLQAQYIHQLVQSRLFAEENPLVDLYKCLHSFCLSLQLQVLHFQAKQLIVERWGDNVRIEEYAIGKKLVVSYWRNKGSVQQGHKISICGDAIDEPSSLCVQHSPALPFEFNQDCISKVTPGDLYIEKLLTLTIKAQSNVKLKGLLQMLTQDSSLKSRVTLDDFCPSLVIQVMPNSTPAEILIVTVGKRNGIFQVSLGNGEDNAVCTELENTLNANLDQFITVLRDARCQLYVQRYLKSTVHLPVTVSLSLPVVNLADHKLSQLSKHKLYIQFRRHPSYCLVVEVLCNKDSEEATTKYHLLKVKPTFGDEANEASASTDTGSGDQKPKRVEVKKEGRKSQDRTRQSCDGTRNAIAENNKRRHAIFLIAGHMVTLNAPKMTDYAGTPLEGVLSSRKDDEGKKRKLDSSEEELHGKKKQKNLKDVLEEGRNNSTYQPTMGHVVAICHARIPFIQLREELSRHKIIDQDLTSEAGVGLAVRLSNLPLPRDCDASLVPAPQPSVLECVLRLPDESQGTCLLEMIMDNCPLEGLSANEKGPTRHVLFEYKIQEGKAHNVNNNKGGEGDNDWAKLVVGKLLNDWYSVCKLYRHAVELDTFLKDSQSHSRHMCRVYSYDYKQLTLQYDPDKQSLVTFEWSVEQSQFVLTLGYCGSSLSANPQSYTARHLQQEFNNHQNLPYIIQILHETFRPLSALAKLSSNPVLGIQVYRPLTPLRKFTVLPQSSSHVLLVYRNSNALEIRFQAKNLVAIRDAFYSVVDPSKGRGFFLPIPNLKIFLQMYIDDVAKTGGITSRNTSTADDEAPPSPITMETDAPVIEAQFTSPQPVPGTANLTASPMIPRTSPQAPAASVNVPSPFSASPNVHSPGNIYGVGSPAAQLSALLQPSPAAPQSLAPSPAGSLGLPVLSPATSHQFVTPSLGGSSPALSHSIPVTSPGSWPMSPQYTGSGQGSKYRPSPTPQPMQSGSGLKQPTTPPRPLTARTWAATVPTILSHKALIKLCTPVPVPCSVRHGPSVMVSPLERFLCCMHLKRHLTRCIQDELSTKLSLQRNELPNSSAFKTTQPTTNLQYFVSTDPSYTALRLSAKPLPGQAEFSWKDELSTLERFFETRVACPPYKTSALTAFARILCAPANILRDCIKIMKLELNHDPNVLKWRVEWCLSIPPNGPEIAPPGTPAVVLKGKMLFFIQLSRPIPSSPTGEEQIVTVPILHDIQNNTTQQAEMPSRPALSAGSVMSSNHAAIVNSTLRRWNEITPRTGELIKIQVNVPYFQRCLSSPGTLIFLCRQQLFIGR</sequence>
<evidence type="ECO:0000256" key="1">
    <source>
        <dbReference type="ARBA" id="ARBA00004123"/>
    </source>
</evidence>
<dbReference type="PANTHER" id="PTHR12809">
    <property type="entry name" value="MEDIATOR COMPLEX SUBUNIT"/>
    <property type="match status" value="1"/>
</dbReference>
<dbReference type="GO" id="GO:0016592">
    <property type="term" value="C:mediator complex"/>
    <property type="evidence" value="ECO:0007669"/>
    <property type="project" value="UniProtKB-UniRule"/>
</dbReference>
<evidence type="ECO:0000313" key="20">
    <source>
        <dbReference type="Proteomes" id="UP000275408"/>
    </source>
</evidence>
<dbReference type="InterPro" id="IPR055122">
    <property type="entry name" value="Med14_N"/>
</dbReference>
<evidence type="ECO:0000256" key="3">
    <source>
        <dbReference type="ARBA" id="ARBA00019619"/>
    </source>
</evidence>
<keyword evidence="20" id="KW-1185">Reference proteome</keyword>
<evidence type="ECO:0000313" key="19">
    <source>
        <dbReference type="EMBL" id="RMX36958.1"/>
    </source>
</evidence>
<feature type="domain" description="Mediator complex subunit MED14 N-terminal" evidence="12">
    <location>
        <begin position="14"/>
        <end position="202"/>
    </location>
</feature>
<feature type="domain" description="Mediator of RNA polymerase II transcription subunit 14 RM8" evidence="14">
    <location>
        <begin position="1257"/>
        <end position="1335"/>
    </location>
</feature>
<evidence type="ECO:0000259" key="12">
    <source>
        <dbReference type="Pfam" id="PF08638"/>
    </source>
</evidence>
<dbReference type="Pfam" id="PF22981">
    <property type="entry name" value="RM2_Med14"/>
    <property type="match status" value="1"/>
</dbReference>
<dbReference type="STRING" id="46731.A0A3M6T6M2"/>
<dbReference type="InterPro" id="IPR055113">
    <property type="entry name" value="Med14_RM2"/>
</dbReference>
<evidence type="ECO:0000259" key="18">
    <source>
        <dbReference type="Pfam" id="PF25069"/>
    </source>
</evidence>
<feature type="region of interest" description="Disordered" evidence="11">
    <location>
        <begin position="618"/>
        <end position="652"/>
    </location>
</feature>
<dbReference type="EMBL" id="RCHS01004213">
    <property type="protein sequence ID" value="RMX36958.1"/>
    <property type="molecule type" value="Genomic_DNA"/>
</dbReference>
<dbReference type="Pfam" id="PF08638">
    <property type="entry name" value="Med14"/>
    <property type="match status" value="1"/>
</dbReference>
<comment type="similarity">
    <text evidence="2 10">Belongs to the Mediator complex subunit 14 family.</text>
</comment>
<dbReference type="InterPro" id="IPR056878">
    <property type="entry name" value="RM5_Med14"/>
</dbReference>
<reference evidence="19 20" key="1">
    <citation type="journal article" date="2018" name="Sci. Rep.">
        <title>Comparative analysis of the Pocillopora damicornis genome highlights role of immune system in coral evolution.</title>
        <authorList>
            <person name="Cunning R."/>
            <person name="Bay R.A."/>
            <person name="Gillette P."/>
            <person name="Baker A.C."/>
            <person name="Traylor-Knowles N."/>
        </authorList>
    </citation>
    <scope>NUCLEOTIDE SEQUENCE [LARGE SCALE GENOMIC DNA]</scope>
    <source>
        <strain evidence="19">RSMAS</strain>
        <tissue evidence="19">Whole animal</tissue>
    </source>
</reference>
<evidence type="ECO:0000256" key="8">
    <source>
        <dbReference type="ARBA" id="ARBA00023242"/>
    </source>
</evidence>
<dbReference type="GO" id="GO:0006357">
    <property type="term" value="P:regulation of transcription by RNA polymerase II"/>
    <property type="evidence" value="ECO:0007669"/>
    <property type="project" value="InterPro"/>
</dbReference>
<keyword evidence="5 10" id="KW-0805">Transcription regulation</keyword>
<dbReference type="Pfam" id="PF22983">
    <property type="entry name" value="RM8_Med14"/>
    <property type="match status" value="1"/>
</dbReference>
<evidence type="ECO:0000256" key="4">
    <source>
        <dbReference type="ARBA" id="ARBA00022737"/>
    </source>
</evidence>
<dbReference type="GO" id="GO:0070847">
    <property type="term" value="C:core mediator complex"/>
    <property type="evidence" value="ECO:0007669"/>
    <property type="project" value="TreeGrafter"/>
</dbReference>
<dbReference type="PANTHER" id="PTHR12809:SF2">
    <property type="entry name" value="MEDIATOR OF RNA POLYMERASE II TRANSCRIPTION SUBUNIT 14"/>
    <property type="match status" value="1"/>
</dbReference>
<feature type="compositionally biased region" description="Polar residues" evidence="11">
    <location>
        <begin position="1140"/>
        <end position="1170"/>
    </location>
</feature>
<feature type="domain" description="Mediator of RNA polymerase II transcription subunit 14 RM6" evidence="15">
    <location>
        <begin position="835"/>
        <end position="900"/>
    </location>
</feature>
<feature type="compositionally biased region" description="Basic and acidic residues" evidence="11">
    <location>
        <begin position="624"/>
        <end position="643"/>
    </location>
</feature>
<dbReference type="Pfam" id="PF25069">
    <property type="entry name" value="Med14_C"/>
    <property type="match status" value="1"/>
</dbReference>
<dbReference type="OrthoDB" id="5957888at2759"/>
<evidence type="ECO:0000256" key="6">
    <source>
        <dbReference type="ARBA" id="ARBA00023159"/>
    </source>
</evidence>
<evidence type="ECO:0000256" key="11">
    <source>
        <dbReference type="SAM" id="MobiDB-lite"/>
    </source>
</evidence>
<comment type="subcellular location">
    <subcellularLocation>
        <location evidence="1 10">Nucleus</location>
    </subcellularLocation>
</comment>
<dbReference type="InterPro" id="IPR056877">
    <property type="entry name" value="Med14_C"/>
</dbReference>
<evidence type="ECO:0000259" key="17">
    <source>
        <dbReference type="Pfam" id="PF25067"/>
    </source>
</evidence>
<feature type="compositionally biased region" description="Basic and acidic residues" evidence="11">
    <location>
        <begin position="556"/>
        <end position="576"/>
    </location>
</feature>
<evidence type="ECO:0000259" key="14">
    <source>
        <dbReference type="Pfam" id="PF22983"/>
    </source>
</evidence>
<feature type="domain" description="Mediator of RNA polymerase II transcription subunit 14 RM3" evidence="16">
    <location>
        <begin position="358"/>
        <end position="466"/>
    </location>
</feature>
<evidence type="ECO:0000259" key="13">
    <source>
        <dbReference type="Pfam" id="PF22981"/>
    </source>
</evidence>
<feature type="region of interest" description="Disordered" evidence="11">
    <location>
        <begin position="542"/>
        <end position="585"/>
    </location>
</feature>
<gene>
    <name evidence="19" type="ORF">pdam_00000935</name>
</gene>
<dbReference type="Proteomes" id="UP000275408">
    <property type="component" value="Unassembled WGS sequence"/>
</dbReference>
<dbReference type="InterPro" id="IPR056879">
    <property type="entry name" value="RM3_Med14"/>
</dbReference>
<evidence type="ECO:0000259" key="16">
    <source>
        <dbReference type="Pfam" id="PF25065"/>
    </source>
</evidence>
<comment type="subunit">
    <text evidence="10">Component of the Mediator complex.</text>
</comment>
<dbReference type="InterPro" id="IPR013947">
    <property type="entry name" value="Mediator_Med14"/>
</dbReference>
<comment type="function">
    <text evidence="10">Component of the Mediator complex, a coactivator involved in the regulated transcription of nearly all RNA polymerase II-dependent genes. Mediator functions as a bridge to convey information from gene-specific regulatory proteins to the basal RNA polymerase II transcription machinery. Mediator is recruited to promoters by direct interactions with regulatory proteins and serves as a scaffold for the assembly of a functional preinitiation complex with RNA polymerase II and the general transcription factors.</text>
</comment>
<dbReference type="InterPro" id="IPR055107">
    <property type="entry name" value="Med14_RM8"/>
</dbReference>
<dbReference type="Pfam" id="PF22984">
    <property type="entry name" value="RM6_Med14"/>
    <property type="match status" value="1"/>
</dbReference>
<evidence type="ECO:0000256" key="9">
    <source>
        <dbReference type="ARBA" id="ARBA00032007"/>
    </source>
</evidence>
<feature type="region of interest" description="Disordered" evidence="11">
    <location>
        <begin position="1014"/>
        <end position="1077"/>
    </location>
</feature>
<proteinExistence type="inferred from homology"/>
<evidence type="ECO:0000256" key="5">
    <source>
        <dbReference type="ARBA" id="ARBA00023015"/>
    </source>
</evidence>
<evidence type="ECO:0000259" key="15">
    <source>
        <dbReference type="Pfam" id="PF22984"/>
    </source>
</evidence>
<comment type="caution">
    <text evidence="19">The sequence shown here is derived from an EMBL/GenBank/DDBJ whole genome shotgun (WGS) entry which is preliminary data.</text>
</comment>
<feature type="region of interest" description="Disordered" evidence="11">
    <location>
        <begin position="1140"/>
        <end position="1203"/>
    </location>
</feature>
<organism evidence="19 20">
    <name type="scientific">Pocillopora damicornis</name>
    <name type="common">Cauliflower coral</name>
    <name type="synonym">Millepora damicornis</name>
    <dbReference type="NCBI Taxonomy" id="46731"/>
    <lineage>
        <taxon>Eukaryota</taxon>
        <taxon>Metazoa</taxon>
        <taxon>Cnidaria</taxon>
        <taxon>Anthozoa</taxon>
        <taxon>Hexacorallia</taxon>
        <taxon>Scleractinia</taxon>
        <taxon>Astrocoeniina</taxon>
        <taxon>Pocilloporidae</taxon>
        <taxon>Pocillopora</taxon>
    </lineage>
</organism>
<dbReference type="InterPro" id="IPR055114">
    <property type="entry name" value="Med14_RM6"/>
</dbReference>
<evidence type="ECO:0000256" key="7">
    <source>
        <dbReference type="ARBA" id="ARBA00023163"/>
    </source>
</evidence>